<dbReference type="Pfam" id="PF03781">
    <property type="entry name" value="FGE-sulfatase"/>
    <property type="match status" value="1"/>
</dbReference>
<dbReference type="GO" id="GO:0120147">
    <property type="term" value="F:formylglycine-generating oxidase activity"/>
    <property type="evidence" value="ECO:0007669"/>
    <property type="project" value="TreeGrafter"/>
</dbReference>
<accession>A0A0L8AK79</accession>
<dbReference type="PANTHER" id="PTHR23150:SF26">
    <property type="entry name" value="GENERIC METHYLTRANSFERASE"/>
    <property type="match status" value="1"/>
</dbReference>
<organism evidence="2 3">
    <name type="scientific">Roseivirga seohaensis subsp. aquiponti</name>
    <dbReference type="NCBI Taxonomy" id="1566026"/>
    <lineage>
        <taxon>Bacteria</taxon>
        <taxon>Pseudomonadati</taxon>
        <taxon>Bacteroidota</taxon>
        <taxon>Cytophagia</taxon>
        <taxon>Cytophagales</taxon>
        <taxon>Roseivirgaceae</taxon>
        <taxon>Roseivirga</taxon>
    </lineage>
</organism>
<dbReference type="PATRIC" id="fig|1566026.4.peg.468"/>
<dbReference type="EMBL" id="JSVA01000010">
    <property type="protein sequence ID" value="KOF02799.1"/>
    <property type="molecule type" value="Genomic_DNA"/>
</dbReference>
<dbReference type="AlphaFoldDB" id="A0A0L8AK79"/>
<dbReference type="SUPFAM" id="SSF56436">
    <property type="entry name" value="C-type lectin-like"/>
    <property type="match status" value="1"/>
</dbReference>
<dbReference type="PANTHER" id="PTHR23150">
    <property type="entry name" value="SULFATASE MODIFYING FACTOR 1, 2"/>
    <property type="match status" value="1"/>
</dbReference>
<evidence type="ECO:0000259" key="1">
    <source>
        <dbReference type="Pfam" id="PF03781"/>
    </source>
</evidence>
<dbReference type="InterPro" id="IPR042095">
    <property type="entry name" value="SUMF_sf"/>
</dbReference>
<sequence length="267" mass="30867">MKALFPLVFIFFGSNTNPEPNCIECDQDRQYICASNTLAMNFKLCMDMAEVSGRMYKIYLLDLKKEYGVTGAEYTSSLPDWKLWEQLYPGKTATEISELFFETTTFALAPMVGVSYDQAVKFAAWRTEAFRKELDSMDERDRADFPKKFEFRLPTPAEWSRMRFMTQEKGMLKQVDKIASAYEKEFKTSKNDVLSSSNKVHDVFYNMDQKLGLFGLHDNVAEMTSEKGIAMGGSWNNKSTRADFNKKSEYNTPQAWLGFRCIFEIIE</sequence>
<keyword evidence="3" id="KW-1185">Reference proteome</keyword>
<reference evidence="3" key="1">
    <citation type="submission" date="2014-11" db="EMBL/GenBank/DDBJ databases">
        <title>Genome sequencing of Roseivirga sp. D-25.</title>
        <authorList>
            <person name="Selvaratnam C."/>
            <person name="Thevarajoo S."/>
            <person name="Goh K.M."/>
            <person name="Eee R."/>
            <person name="Chan K.-G."/>
            <person name="Chong C.S."/>
        </authorList>
    </citation>
    <scope>NUCLEOTIDE SEQUENCE [LARGE SCALE GENOMIC DNA]</scope>
    <source>
        <strain evidence="3">D-25</strain>
    </source>
</reference>
<dbReference type="InterPro" id="IPR005532">
    <property type="entry name" value="SUMF_dom"/>
</dbReference>
<dbReference type="RefSeq" id="WP_053223752.1">
    <property type="nucleotide sequence ID" value="NZ_JSVA01000010.1"/>
</dbReference>
<feature type="domain" description="Sulfatase-modifying factor enzyme-like" evidence="1">
    <location>
        <begin position="46"/>
        <end position="262"/>
    </location>
</feature>
<dbReference type="InterPro" id="IPR016187">
    <property type="entry name" value="CTDL_fold"/>
</dbReference>
<proteinExistence type="predicted"/>
<name>A0A0L8AK79_9BACT</name>
<dbReference type="Proteomes" id="UP000036908">
    <property type="component" value="Unassembled WGS sequence"/>
</dbReference>
<comment type="caution">
    <text evidence="2">The sequence shown here is derived from an EMBL/GenBank/DDBJ whole genome shotgun (WGS) entry which is preliminary data.</text>
</comment>
<gene>
    <name evidence="2" type="ORF">OB69_10910</name>
</gene>
<evidence type="ECO:0000313" key="3">
    <source>
        <dbReference type="Proteomes" id="UP000036908"/>
    </source>
</evidence>
<dbReference type="Gene3D" id="3.90.1580.10">
    <property type="entry name" value="paralog of FGE (formylglycine-generating enzyme)"/>
    <property type="match status" value="1"/>
</dbReference>
<protein>
    <recommendedName>
        <fullName evidence="1">Sulfatase-modifying factor enzyme-like domain-containing protein</fullName>
    </recommendedName>
</protein>
<evidence type="ECO:0000313" key="2">
    <source>
        <dbReference type="EMBL" id="KOF02799.1"/>
    </source>
</evidence>
<dbReference type="InterPro" id="IPR051043">
    <property type="entry name" value="Sulfatase_Mod_Factor_Kinase"/>
</dbReference>
<dbReference type="OrthoDB" id="979507at2"/>